<evidence type="ECO:0000313" key="6">
    <source>
        <dbReference type="EMBL" id="BAF88595.1"/>
    </source>
</evidence>
<evidence type="ECO:0000259" key="3">
    <source>
        <dbReference type="Pfam" id="PF06761"/>
    </source>
</evidence>
<reference evidence="6 7" key="5">
    <citation type="journal article" date="2010" name="Appl. Environ. Microbiol.">
        <title>phrR-like gene praR of Azorhizobium caulinodans ORS571 is essential for symbiosis with Sesbania rostrata and is involved in expression of reb genes.</title>
        <authorList>
            <person name="Akiba N."/>
            <person name="Aono T."/>
            <person name="Toyazaki H."/>
            <person name="Sato S."/>
            <person name="Oyaizu H."/>
        </authorList>
    </citation>
    <scope>NUCLEOTIDE SEQUENCE [LARGE SCALE GENOMIC DNA]</scope>
    <source>
        <strain evidence="7">ATCC 43989 / DSM 5975 / JCM 20966 / LMG 6465 / NBRC 14845 / NCIMB 13405 / ORS 571</strain>
    </source>
</reference>
<feature type="transmembrane region" description="Helical" evidence="1">
    <location>
        <begin position="50"/>
        <end position="68"/>
    </location>
</feature>
<keyword evidence="1" id="KW-0812">Transmembrane</keyword>
<dbReference type="HOGENOM" id="CLU_003353_2_1_5"/>
<protein>
    <submittedName>
        <fullName evidence="6">ImcF-related protein</fullName>
    </submittedName>
</protein>
<feature type="transmembrane region" description="Helical" evidence="1">
    <location>
        <begin position="438"/>
        <end position="458"/>
    </location>
</feature>
<dbReference type="Gene3D" id="3.40.50.300">
    <property type="entry name" value="P-loop containing nucleotide triphosphate hydrolases"/>
    <property type="match status" value="1"/>
</dbReference>
<dbReference type="Pfam" id="PF06761">
    <property type="entry name" value="IcmF-related"/>
    <property type="match status" value="1"/>
</dbReference>
<dbReference type="EMBL" id="AP009384">
    <property type="protein sequence ID" value="BAF88595.1"/>
    <property type="molecule type" value="Genomic_DNA"/>
</dbReference>
<dbReference type="InterPro" id="IPR027417">
    <property type="entry name" value="P-loop_NTPase"/>
</dbReference>
<proteinExistence type="predicted"/>
<dbReference type="InterPro" id="IPR053156">
    <property type="entry name" value="T6SS_TssM-like"/>
</dbReference>
<feature type="domain" description="Type VI secretion system component TssM1 helical" evidence="5">
    <location>
        <begin position="950"/>
        <end position="1048"/>
    </location>
</feature>
<evidence type="ECO:0000259" key="5">
    <source>
        <dbReference type="Pfam" id="PF21070"/>
    </source>
</evidence>
<dbReference type="Pfam" id="PF06744">
    <property type="entry name" value="IcmF_C"/>
    <property type="match status" value="1"/>
</dbReference>
<dbReference type="AlphaFoldDB" id="A8IB20"/>
<dbReference type="SUPFAM" id="SSF52540">
    <property type="entry name" value="P-loop containing nucleoside triphosphate hydrolases"/>
    <property type="match status" value="1"/>
</dbReference>
<keyword evidence="1" id="KW-0472">Membrane</keyword>
<reference evidence="6 7" key="3">
    <citation type="journal article" date="2008" name="BMC Genomics">
        <title>The genome of the versatile nitrogen fixer Azorhizobium caulinodans ORS571.</title>
        <authorList>
            <person name="Lee KB."/>
            <person name="Backer P.D."/>
            <person name="Aono T."/>
            <person name="Liu CT."/>
            <person name="Suzuki S."/>
            <person name="Suzuki T."/>
            <person name="Kaneko T."/>
            <person name="Yamada M."/>
            <person name="Tabata S."/>
            <person name="Kupfer D.M."/>
            <person name="Najar F.Z."/>
            <person name="Wiley G.B."/>
            <person name="Roe B."/>
            <person name="Binnewies T.T."/>
            <person name="Ussery D.W."/>
            <person name="D'Haeze W."/>
            <person name="Herder J.D."/>
            <person name="Gevers D."/>
            <person name="Vereecke D."/>
            <person name="Holsters M."/>
            <person name="Oyaizu H."/>
        </authorList>
    </citation>
    <scope>NUCLEOTIDE SEQUENCE [LARGE SCALE GENOMIC DNA]</scope>
    <source>
        <strain evidence="7">ATCC 43989 / DSM 5975 / JCM 20966 / LMG 6465 / NBRC 14845 / NCIMB 13405 / ORS 571</strain>
    </source>
</reference>
<organism evidence="6 7">
    <name type="scientific">Azorhizobium caulinodans (strain ATCC 43989 / DSM 5975 / JCM 20966 / LMG 6465 / NBRC 14845 / NCIMB 13405 / ORS 571)</name>
    <dbReference type="NCBI Taxonomy" id="438753"/>
    <lineage>
        <taxon>Bacteria</taxon>
        <taxon>Pseudomonadati</taxon>
        <taxon>Pseudomonadota</taxon>
        <taxon>Alphaproteobacteria</taxon>
        <taxon>Hyphomicrobiales</taxon>
        <taxon>Xanthobacteraceae</taxon>
        <taxon>Azorhizobium</taxon>
    </lineage>
</organism>
<dbReference type="InterPro" id="IPR017731">
    <property type="entry name" value="TssM1-like"/>
</dbReference>
<dbReference type="InterPro" id="IPR010623">
    <property type="entry name" value="IcmF_C"/>
</dbReference>
<dbReference type="NCBIfam" id="TIGR03348">
    <property type="entry name" value="VI_IcmF"/>
    <property type="match status" value="1"/>
</dbReference>
<dbReference type="KEGG" id="azc:AZC_2597"/>
<dbReference type="PANTHER" id="PTHR36153:SF1">
    <property type="entry name" value="TYPE VI SECRETION SYSTEM COMPONENT TSSM1"/>
    <property type="match status" value="1"/>
</dbReference>
<dbReference type="Pfam" id="PF21070">
    <property type="entry name" value="IcmF_helical"/>
    <property type="match status" value="1"/>
</dbReference>
<evidence type="ECO:0000259" key="4">
    <source>
        <dbReference type="Pfam" id="PF14331"/>
    </source>
</evidence>
<dbReference type="eggNOG" id="COG3523">
    <property type="taxonomic scope" value="Bacteria"/>
</dbReference>
<evidence type="ECO:0000256" key="1">
    <source>
        <dbReference type="SAM" id="Phobius"/>
    </source>
</evidence>
<reference evidence="7" key="2">
    <citation type="submission" date="2007-04" db="EMBL/GenBank/DDBJ databases">
        <title>Complete genome sequence of the nitrogen-fixing bacterium Azorhizobium caulinodans ORS571.</title>
        <authorList>
            <person name="Lee K.B."/>
            <person name="Backer P.D."/>
            <person name="Aono T."/>
            <person name="Liu C.T."/>
            <person name="Suzuki S."/>
            <person name="Suzuki T."/>
            <person name="Kaneko T."/>
            <person name="Yamada M."/>
            <person name="Tabata S."/>
            <person name="Kupfer D.M."/>
            <person name="Najar F.Z."/>
            <person name="Wiley G.B."/>
            <person name="Roe B."/>
            <person name="Binnewies T."/>
            <person name="Ussery D."/>
            <person name="Vereecke D."/>
            <person name="Gevers D."/>
            <person name="Holsters M."/>
            <person name="Oyaizu H."/>
        </authorList>
    </citation>
    <scope>NUCLEOTIDE SEQUENCE [LARGE SCALE GENOMIC DNA]</scope>
    <source>
        <strain evidence="7">ATCC 43989 / DSM 5975 / JCM 20966 / LMG 6465 / NBRC 14845 / NCIMB 13405 / ORS 571</strain>
    </source>
</reference>
<reference evidence="6 7" key="1">
    <citation type="journal article" date="2007" name="Appl. Environ. Microbiol.">
        <title>Rhizobial factors required for stem nodule maturation and maintenance in Sesbania rostrata-Azorhizobium caulinodans ORS571 symbiosis.</title>
        <authorList>
            <person name="Suzuki S."/>
            <person name="Aono T."/>
            <person name="Lee KB."/>
            <person name="Suzuki T."/>
            <person name="Liu CT."/>
            <person name="Miwa H."/>
            <person name="Wakao S."/>
            <person name="Iki T."/>
            <person name="Oyaizu H."/>
        </authorList>
    </citation>
    <scope>NUCLEOTIDE SEQUENCE [LARGE SCALE GENOMIC DNA]</scope>
    <source>
        <strain evidence="7">ATCC 43989 / DSM 5975 / JCM 20966 / LMG 6465 / NBRC 14845 / NCIMB 13405 / ORS 571</strain>
    </source>
</reference>
<gene>
    <name evidence="6" type="primary">imcF</name>
    <name evidence="6" type="ordered locus">AZC_2597</name>
</gene>
<dbReference type="InterPro" id="IPR009612">
    <property type="entry name" value="IcmF-rel"/>
</dbReference>
<accession>A8IB20</accession>
<dbReference type="CDD" id="cd00882">
    <property type="entry name" value="Ras_like_GTPase"/>
    <property type="match status" value="1"/>
</dbReference>
<feature type="transmembrane region" description="Helical" evidence="1">
    <location>
        <begin position="12"/>
        <end position="30"/>
    </location>
</feature>
<reference evidence="6 7" key="6">
    <citation type="journal article" date="2011" name="Appl. Environ. Microbiol.">
        <title>Involvement of the azorhizobial chromosome partition gene (parA) in the onset of bacteroid differentiation during Sesbania rostrata stem nodule development.</title>
        <authorList>
            <person name="Liu CT."/>
            <person name="Lee KB."/>
            <person name="Wang YS."/>
            <person name="Peng MH."/>
            <person name="Lee KT."/>
            <person name="Suzuki S."/>
            <person name="Suzuki T."/>
            <person name="Oyaizu H."/>
        </authorList>
    </citation>
    <scope>NUCLEOTIDE SEQUENCE [LARGE SCALE GENOMIC DNA]</scope>
    <source>
        <strain evidence="7">ATCC 43989 / DSM 5975 / JCM 20966 / LMG 6465 / NBRC 14845 / NCIMB 13405 / ORS 571</strain>
    </source>
</reference>
<dbReference type="PANTHER" id="PTHR36153">
    <property type="entry name" value="INNER MEMBRANE PROTEIN-RELATED"/>
    <property type="match status" value="1"/>
</dbReference>
<dbReference type="Pfam" id="PF14331">
    <property type="entry name" value="IcmF-related_N"/>
    <property type="match status" value="1"/>
</dbReference>
<feature type="domain" description="IcmF-related" evidence="3">
    <location>
        <begin position="504"/>
        <end position="808"/>
    </location>
</feature>
<feature type="domain" description="Type VI secretion system component TssM1 N-terminal" evidence="4">
    <location>
        <begin position="194"/>
        <end position="446"/>
    </location>
</feature>
<keyword evidence="1" id="KW-1133">Transmembrane helix</keyword>
<dbReference type="InterPro" id="IPR048677">
    <property type="entry name" value="TssM1_hel"/>
</dbReference>
<sequence length="1180" mass="128033">MQMTLTTWTFWRWVLLFAAAAVFALLVWLLGPRLSFDGVSPFAGVTPRVMTTLIIVLLAGLVALYWALNQRHPATASETTKPSAPKKALPALEAPTASRAQREAMERGFQLALGVLKRIRTPGFFNRSYKYELPWYAIIGAEQAGKSALIRASGLRFPLNEARNGQINGGTISLSFTDQAVLIETRGPMVPPSEENTWGLFGLLLKRYRHRQPINGIVLVLSLSDMMRATDAERFSLHADLRDQLERFQATVKARVPIYVVFTKADIIPGFDEFCADLTSVERQGVFGVTLPLYDERGITTRGKPLPATFSAEFDNFLRWQMPRMASQVSQGFGVGPRFDCFMMLPHLATVKPLIADLIEDVFKPTTYDRPLLLRGFYFTSTQATSPRDANALPPAGTPDPAATRKTGLFIHDLFDKVIFKEAGLVEHDPTVRRNENVLRWGIATAGITLSLALLSWMTISFVANRYLIGEVERATDRTKTAIAALDANPTVQPSAETDFASVLPVLNSLAGLPTGWDARHQHVAWQLEGALGQKRYLAEATRQEYVEGLEALLTPRVIIALQREIAANMRNPDALYQALKVYLMLGHAGPMDRTVVVTWMHNLLANIYPGPTQAPLRNALLEHVENMLEVGVPPIELEQELISQARAVLNAYPAANQGMAILQNRSEIRALPVWRVTDVAGPLAPYALARRSGRPLNEPIDGMYTSAAFFPVVIPAISEVASSIISDDWVRFPSTPSAPEAARISQLTRDMTDLYVNDYISVWQNMVSDVTLAGFDNLQAELAVLQAALGPPSPLSSYLQAVTKETTIELPEAAGGAAKAVGTAAAAVAGPAAGAVNAVLQSGNARMKALAQSVTSRFSDLHTFASGTPSPLDEVLRSMSQLRALLGPAASMGGADPAQITEMTSGPQFAQILSQLKLNTLTAPPALTDSIVSLVRQTSTIANAGVKADLDSAWKTQVLPFCQAAINGKFPFSNSPNDVTLADFARMFAPDGLMDQFFNKQLKNFVDTLSSPWRPLTNVATHPDISPAGLAVFEQAAKIRAVFFPNGGTTPEVSFSITPTDLDPGAMRVKVEIDGQSFIYQYGPTVPTAMKWPGNVGSVRVEFGVGGDSGPAAVSYTGPFALFRFLAGRGVNRISPTRINFGVTLGPRSASFALDAASVNNPFQRPPYAGFRCPTSLVQ</sequence>
<dbReference type="Proteomes" id="UP000000270">
    <property type="component" value="Chromosome"/>
</dbReference>
<dbReference type="InterPro" id="IPR025743">
    <property type="entry name" value="TssM1_N"/>
</dbReference>
<keyword evidence="7" id="KW-1185">Reference proteome</keyword>
<evidence type="ECO:0000313" key="7">
    <source>
        <dbReference type="Proteomes" id="UP000000270"/>
    </source>
</evidence>
<reference evidence="6 7" key="4">
    <citation type="journal article" date="2009" name="Appl. Environ. Microbiol.">
        <title>Comparative genome-wide transcriptional profiling of Azorhizobium caulinodans ORS571 grown under free-living and symbiotic conditions.</title>
        <authorList>
            <person name="Tsukada S."/>
            <person name="Aono T."/>
            <person name="Akiba N."/>
            <person name="Lee KB."/>
            <person name="Liu CT."/>
            <person name="Toyazaki H."/>
            <person name="Oyaizu H."/>
        </authorList>
    </citation>
    <scope>NUCLEOTIDE SEQUENCE [LARGE SCALE GENOMIC DNA]</scope>
    <source>
        <strain evidence="7">ATCC 43989 / DSM 5975 / JCM 20966 / LMG 6465 / NBRC 14845 / NCIMB 13405 / ORS 571</strain>
    </source>
</reference>
<evidence type="ECO:0000259" key="2">
    <source>
        <dbReference type="Pfam" id="PF06744"/>
    </source>
</evidence>
<dbReference type="STRING" id="438753.AZC_2597"/>
<feature type="domain" description="Type VI secretion system IcmF C-terminal" evidence="2">
    <location>
        <begin position="1056"/>
        <end position="1158"/>
    </location>
</feature>
<name>A8IB20_AZOC5</name>